<feature type="compositionally biased region" description="Low complexity" evidence="1">
    <location>
        <begin position="25"/>
        <end position="34"/>
    </location>
</feature>
<feature type="compositionally biased region" description="Basic and acidic residues" evidence="1">
    <location>
        <begin position="1"/>
        <end position="10"/>
    </location>
</feature>
<dbReference type="EMBL" id="JAHCVI010000006">
    <property type="protein sequence ID" value="KAG7284081.1"/>
    <property type="molecule type" value="Genomic_DNA"/>
</dbReference>
<dbReference type="AlphaFoldDB" id="A0AAD4EMT8"/>
<feature type="compositionally biased region" description="Basic and acidic residues" evidence="1">
    <location>
        <begin position="36"/>
        <end position="47"/>
    </location>
</feature>
<accession>A0AAD4EMT8</accession>
<comment type="caution">
    <text evidence="2">The sequence shown here is derived from an EMBL/GenBank/DDBJ whole genome shotgun (WGS) entry which is preliminary data.</text>
</comment>
<evidence type="ECO:0000313" key="3">
    <source>
        <dbReference type="Proteomes" id="UP001197093"/>
    </source>
</evidence>
<feature type="region of interest" description="Disordered" evidence="1">
    <location>
        <begin position="1"/>
        <end position="90"/>
    </location>
</feature>
<name>A0AAD4EMT8_9PEZI</name>
<feature type="region of interest" description="Disordered" evidence="1">
    <location>
        <begin position="279"/>
        <end position="321"/>
    </location>
</feature>
<keyword evidence="3" id="KW-1185">Reference proteome</keyword>
<feature type="compositionally biased region" description="Low complexity" evidence="1">
    <location>
        <begin position="235"/>
        <end position="247"/>
    </location>
</feature>
<proteinExistence type="predicted"/>
<reference evidence="2" key="1">
    <citation type="submission" date="2023-02" db="EMBL/GenBank/DDBJ databases">
        <authorList>
            <person name="Palmer J.M."/>
        </authorList>
    </citation>
    <scope>NUCLEOTIDE SEQUENCE</scope>
    <source>
        <strain evidence="2">FW57</strain>
    </source>
</reference>
<feature type="region of interest" description="Disordered" evidence="1">
    <location>
        <begin position="129"/>
        <end position="148"/>
    </location>
</feature>
<organism evidence="2 3">
    <name type="scientific">Staphylotrichum longicolle</name>
    <dbReference type="NCBI Taxonomy" id="669026"/>
    <lineage>
        <taxon>Eukaryota</taxon>
        <taxon>Fungi</taxon>
        <taxon>Dikarya</taxon>
        <taxon>Ascomycota</taxon>
        <taxon>Pezizomycotina</taxon>
        <taxon>Sordariomycetes</taxon>
        <taxon>Sordariomycetidae</taxon>
        <taxon>Sordariales</taxon>
        <taxon>Chaetomiaceae</taxon>
        <taxon>Staphylotrichum</taxon>
    </lineage>
</organism>
<feature type="region of interest" description="Disordered" evidence="1">
    <location>
        <begin position="212"/>
        <end position="255"/>
    </location>
</feature>
<evidence type="ECO:0000313" key="2">
    <source>
        <dbReference type="EMBL" id="KAG7284081.1"/>
    </source>
</evidence>
<gene>
    <name evidence="2" type="ORF">NEMBOFW57_010442</name>
</gene>
<protein>
    <submittedName>
        <fullName evidence="2">Uncharacterized protein</fullName>
    </submittedName>
</protein>
<evidence type="ECO:0000256" key="1">
    <source>
        <dbReference type="SAM" id="MobiDB-lite"/>
    </source>
</evidence>
<sequence>MNDPDNDRPGSRGYHASPAPPSPRPSVASRASKSSLRREQERQELPAHPRPASVAYSRPHTPHAATAPVEEPPAVASPPPPAQPSFSPLFTLLASTSHPSNRQTIQYPTVHYIFADDDPEILSAALAHHHGGGFRDSDSENGPNNPPDRAVLIDMERTLDGSGVEVVWASSLTPDWAVASARVSRTEGGDGGGGAAFGPGGNQVLKIEGVSIEPSSGGPGPLGAKKIPTPETEMQSSGGSIGRQQQQLPAPAPEEYADLLQEFDKRMATLRKVVDVAGARRRALGDGDGHFSEGMGTERVTASSRPETGSEDVQGGGGGRQ</sequence>
<feature type="compositionally biased region" description="Low complexity" evidence="1">
    <location>
        <begin position="62"/>
        <end position="74"/>
    </location>
</feature>
<dbReference type="Proteomes" id="UP001197093">
    <property type="component" value="Unassembled WGS sequence"/>
</dbReference>